<dbReference type="InterPro" id="IPR011050">
    <property type="entry name" value="Pectin_lyase_fold/virulence"/>
</dbReference>
<name>A0A9N9Q080_9HELO</name>
<protein>
    <submittedName>
        <fullName evidence="4">Uncharacterized protein</fullName>
    </submittedName>
</protein>
<evidence type="ECO:0000313" key="5">
    <source>
        <dbReference type="Proteomes" id="UP000701801"/>
    </source>
</evidence>
<sequence length="218" mass="24515">MSQPPKKILQILFLFLQVHIHLILAQEYTCPVAAAQDPSIDDVPSILHAFEDCNQHAGGRAIFTNTTYHINSILDTQGLRDITIEIHGRLLWSPNTTYWLTNSLPVGYQNQSTAWILGGTNVRVDGFGYGTIDGNGQVWYDFVKGESNYPRRPHGVTFRGLNGSVVTGLRFVGSQMWWVFLFFIFWGRGRGLLGFGDLAEGGMGVWGFDIMWRMEWGG</sequence>
<gene>
    <name evidence="4" type="ORF">HYALB_00006404</name>
</gene>
<dbReference type="SUPFAM" id="SSF51126">
    <property type="entry name" value="Pectin lyase-like"/>
    <property type="match status" value="1"/>
</dbReference>
<keyword evidence="5" id="KW-1185">Reference proteome</keyword>
<dbReference type="InterPro" id="IPR012334">
    <property type="entry name" value="Pectin_lyas_fold"/>
</dbReference>
<dbReference type="Proteomes" id="UP000701801">
    <property type="component" value="Unassembled WGS sequence"/>
</dbReference>
<keyword evidence="3" id="KW-0732">Signal</keyword>
<reference evidence="4" key="1">
    <citation type="submission" date="2021-07" db="EMBL/GenBank/DDBJ databases">
        <authorList>
            <person name="Durling M."/>
        </authorList>
    </citation>
    <scope>NUCLEOTIDE SEQUENCE</scope>
</reference>
<evidence type="ECO:0000256" key="1">
    <source>
        <dbReference type="ARBA" id="ARBA00004613"/>
    </source>
</evidence>
<dbReference type="PANTHER" id="PTHR31736">
    <property type="match status" value="1"/>
</dbReference>
<dbReference type="Gene3D" id="2.160.20.10">
    <property type="entry name" value="Single-stranded right-handed beta-helix, Pectin lyase-like"/>
    <property type="match status" value="1"/>
</dbReference>
<comment type="caution">
    <text evidence="4">The sequence shown here is derived from an EMBL/GenBank/DDBJ whole genome shotgun (WGS) entry which is preliminary data.</text>
</comment>
<proteinExistence type="predicted"/>
<dbReference type="EMBL" id="CAJVRM010000113">
    <property type="protein sequence ID" value="CAG8974670.1"/>
    <property type="molecule type" value="Genomic_DNA"/>
</dbReference>
<keyword evidence="2" id="KW-0964">Secreted</keyword>
<dbReference type="AlphaFoldDB" id="A0A9N9Q080"/>
<accession>A0A9N9Q080</accession>
<organism evidence="4 5">
    <name type="scientific">Hymenoscyphus albidus</name>
    <dbReference type="NCBI Taxonomy" id="595503"/>
    <lineage>
        <taxon>Eukaryota</taxon>
        <taxon>Fungi</taxon>
        <taxon>Dikarya</taxon>
        <taxon>Ascomycota</taxon>
        <taxon>Pezizomycotina</taxon>
        <taxon>Leotiomycetes</taxon>
        <taxon>Helotiales</taxon>
        <taxon>Helotiaceae</taxon>
        <taxon>Hymenoscyphus</taxon>
    </lineage>
</organism>
<comment type="subcellular location">
    <subcellularLocation>
        <location evidence="1">Secreted</location>
    </subcellularLocation>
</comment>
<dbReference type="PANTHER" id="PTHR31736:SF8">
    <property type="entry name" value="PUTATIVE (AFU_ORTHOLOGUE AFUA_7G06410)-RELATED"/>
    <property type="match status" value="1"/>
</dbReference>
<evidence type="ECO:0000256" key="2">
    <source>
        <dbReference type="ARBA" id="ARBA00022525"/>
    </source>
</evidence>
<dbReference type="GO" id="GO:0005576">
    <property type="term" value="C:extracellular region"/>
    <property type="evidence" value="ECO:0007669"/>
    <property type="project" value="UniProtKB-SubCell"/>
</dbReference>
<feature type="signal peptide" evidence="3">
    <location>
        <begin position="1"/>
        <end position="25"/>
    </location>
</feature>
<feature type="chain" id="PRO_5040452834" evidence="3">
    <location>
        <begin position="26"/>
        <end position="218"/>
    </location>
</feature>
<evidence type="ECO:0000313" key="4">
    <source>
        <dbReference type="EMBL" id="CAG8974670.1"/>
    </source>
</evidence>
<dbReference type="OrthoDB" id="187139at2759"/>
<evidence type="ECO:0000256" key="3">
    <source>
        <dbReference type="SAM" id="SignalP"/>
    </source>
</evidence>